<comment type="caution">
    <text evidence="1">The sequence shown here is derived from an EMBL/GenBank/DDBJ whole genome shotgun (WGS) entry which is preliminary data.</text>
</comment>
<evidence type="ECO:0000313" key="2">
    <source>
        <dbReference type="Proteomes" id="UP000019270"/>
    </source>
</evidence>
<accession>W7L445</accession>
<dbReference type="AlphaFoldDB" id="W7L445"/>
<dbReference type="PATRIC" id="fig|1307436.3.peg.3118"/>
<sequence>MRAPAKRIKDKRSWHHDQLLHFFKSMKIPQGQSHYNLSNSLLKDKPGSHSISQDPLHLSLLSYSAYTKDFKAK</sequence>
<organism evidence="1 2">
    <name type="scientific">Cytobacillus firmus DS1</name>
    <dbReference type="NCBI Taxonomy" id="1307436"/>
    <lineage>
        <taxon>Bacteria</taxon>
        <taxon>Bacillati</taxon>
        <taxon>Bacillota</taxon>
        <taxon>Bacilli</taxon>
        <taxon>Bacillales</taxon>
        <taxon>Bacillaceae</taxon>
        <taxon>Cytobacillus</taxon>
    </lineage>
</organism>
<dbReference type="EMBL" id="APVL01000010">
    <property type="protein sequence ID" value="EWG10341.1"/>
    <property type="molecule type" value="Genomic_DNA"/>
</dbReference>
<reference evidence="2" key="1">
    <citation type="submission" date="2013-03" db="EMBL/GenBank/DDBJ databases">
        <title>Draft genome sequence of Bacillus firmus DS1.</title>
        <authorList>
            <person name="Peng D."/>
            <person name="Zhu L."/>
            <person name="Sun M."/>
        </authorList>
    </citation>
    <scope>NUCLEOTIDE SEQUENCE [LARGE SCALE GENOMIC DNA]</scope>
    <source>
        <strain evidence="2">DS1</strain>
    </source>
</reference>
<evidence type="ECO:0000313" key="1">
    <source>
        <dbReference type="EMBL" id="EWG10341.1"/>
    </source>
</evidence>
<dbReference type="Proteomes" id="UP000019270">
    <property type="component" value="Unassembled WGS sequence"/>
</dbReference>
<proteinExistence type="predicted"/>
<reference evidence="1 2" key="2">
    <citation type="journal article" date="2016" name="Sci. Rep.">
        <title>A novel serine protease, Sep1, from Bacillus firmus DS-1 has nematicidal activity and degrades multiple intestinal-associated nematode proteins.</title>
        <authorList>
            <person name="Geng C."/>
            <person name="Nie X."/>
            <person name="Tang Z."/>
            <person name="Zhang Y."/>
            <person name="Lin J."/>
            <person name="Sun M."/>
            <person name="Peng D."/>
        </authorList>
    </citation>
    <scope>NUCLEOTIDE SEQUENCE [LARGE SCALE GENOMIC DNA]</scope>
    <source>
        <strain evidence="1 2">DS1</strain>
    </source>
</reference>
<protein>
    <submittedName>
        <fullName evidence="1">Uncharacterized protein</fullName>
    </submittedName>
</protein>
<gene>
    <name evidence="1" type="ORF">PBF_14599</name>
</gene>
<name>W7L445_CYTFI</name>